<accession>A0A0C1EA16</accession>
<evidence type="ECO:0000313" key="2">
    <source>
        <dbReference type="Proteomes" id="UP000031307"/>
    </source>
</evidence>
<protein>
    <submittedName>
        <fullName evidence="1">Uncharacterized protein</fullName>
    </submittedName>
</protein>
<reference evidence="1 2" key="1">
    <citation type="journal article" date="2014" name="Mol. Biol. Evol.">
        <title>Massive expansion of Ubiquitination-related gene families within the Chlamydiae.</title>
        <authorList>
            <person name="Domman D."/>
            <person name="Collingro A."/>
            <person name="Lagkouvardos I."/>
            <person name="Gehre L."/>
            <person name="Weinmaier T."/>
            <person name="Rattei T."/>
            <person name="Subtil A."/>
            <person name="Horn M."/>
        </authorList>
    </citation>
    <scope>NUCLEOTIDE SEQUENCE [LARGE SCALE GENOMIC DNA]</scope>
    <source>
        <strain evidence="1 2">OEW1</strain>
    </source>
</reference>
<proteinExistence type="predicted"/>
<dbReference type="EMBL" id="JSAM01000099">
    <property type="protein sequence ID" value="KIA76918.1"/>
    <property type="molecule type" value="Genomic_DNA"/>
</dbReference>
<gene>
    <name evidence="1" type="ORF">DB43_HD00440</name>
</gene>
<organism evidence="1 2">
    <name type="scientific">Parachlamydia acanthamoebae</name>
    <dbReference type="NCBI Taxonomy" id="83552"/>
    <lineage>
        <taxon>Bacteria</taxon>
        <taxon>Pseudomonadati</taxon>
        <taxon>Chlamydiota</taxon>
        <taxon>Chlamydiia</taxon>
        <taxon>Parachlamydiales</taxon>
        <taxon>Parachlamydiaceae</taxon>
        <taxon>Parachlamydia</taxon>
    </lineage>
</organism>
<dbReference type="AlphaFoldDB" id="A0A0C1EA16"/>
<dbReference type="Proteomes" id="UP000031307">
    <property type="component" value="Unassembled WGS sequence"/>
</dbReference>
<evidence type="ECO:0000313" key="1">
    <source>
        <dbReference type="EMBL" id="KIA76918.1"/>
    </source>
</evidence>
<comment type="caution">
    <text evidence="1">The sequence shown here is derived from an EMBL/GenBank/DDBJ whole genome shotgun (WGS) entry which is preliminary data.</text>
</comment>
<sequence length="64" mass="7206">MTSFSKIAKKYLSGGGVTNSQKLFRMLDCFSIFCPISSRNDRRSIAQSGIVHVVWFKSDLKGNF</sequence>
<name>A0A0C1EA16_9BACT</name>